<dbReference type="InterPro" id="IPR005814">
    <property type="entry name" value="Aminotrans_3"/>
</dbReference>
<dbReference type="Proteomes" id="UP000199729">
    <property type="component" value="Chromosome"/>
</dbReference>
<keyword evidence="4" id="KW-0808">Transferase</keyword>
<keyword evidence="4" id="KW-0032">Aminotransferase</keyword>
<keyword evidence="5" id="KW-1185">Reference proteome</keyword>
<evidence type="ECO:0000313" key="4">
    <source>
        <dbReference type="EMBL" id="ASM77462.1"/>
    </source>
</evidence>
<dbReference type="EMBL" id="CP022423">
    <property type="protein sequence ID" value="ASM77462.1"/>
    <property type="molecule type" value="Genomic_DNA"/>
</dbReference>
<dbReference type="InterPro" id="IPR015421">
    <property type="entry name" value="PyrdxlP-dep_Trfase_major"/>
</dbReference>
<dbReference type="SUPFAM" id="SSF53383">
    <property type="entry name" value="PLP-dependent transferases"/>
    <property type="match status" value="1"/>
</dbReference>
<sequence>MPSGGHHHRSSSVFGVICMTASPSWPDTLGLSSHRLTALWAREQAAFIDAHPRSRTLSAAAAPHWLFGVPLHWMNDWATPFSLYVAHAQGAHVTDVDGHTRVDFCLGDTGAMFGHSPAPVAEALARQAARGLTTMLPGEDTAWIGAELTRRFGLARWQMALSASDANRFVIRWARALTGRTQILVFNGCYHGTVDDVFVDLVHGQPRTRDSLLGQVHDITRTTRSIEFNDLAALEAALADGQVACLLAEPVMTNIGMVLPEPGFWQAAQALCRRHGTLWVLDETHTLSSGPGGYARAHGLTPDGLVLGKPVAGGVPCALYGFSDAVAPRAEAAKRAAPPGHSGIGTTLTANGLTLAALRANLEQVMTEAAYRHMIDLAHTLADGLRGVIARHGLPWCVTQVGARTECQFSPMPPRNGSQADAMLVPALEQLLHLYLLNRGLMITPFHNMMLVCPATTPDHVTKLVTAFETFITETR</sequence>
<accession>A0A221KEI9</accession>
<dbReference type="PANTHER" id="PTHR43713:SF3">
    <property type="entry name" value="GLUTAMATE-1-SEMIALDEHYDE 2,1-AMINOMUTASE 1, CHLOROPLASTIC-RELATED"/>
    <property type="match status" value="1"/>
</dbReference>
<name>A0A221KEI9_VITFI</name>
<dbReference type="KEGG" id="vff:VITFI_CDS1684"/>
<comment type="similarity">
    <text evidence="3">Belongs to the class-III pyridoxal-phosphate-dependent aminotransferase family.</text>
</comment>
<dbReference type="InterPro" id="IPR015422">
    <property type="entry name" value="PyrdxlP-dep_Trfase_small"/>
</dbReference>
<organism evidence="4 5">
    <name type="scientific">Vitreoscilla filiformis</name>
    <dbReference type="NCBI Taxonomy" id="63"/>
    <lineage>
        <taxon>Bacteria</taxon>
        <taxon>Pseudomonadati</taxon>
        <taxon>Pseudomonadota</taxon>
        <taxon>Betaproteobacteria</taxon>
        <taxon>Neisseriales</taxon>
        <taxon>Neisseriaceae</taxon>
        <taxon>Vitreoscilla</taxon>
    </lineage>
</organism>
<evidence type="ECO:0000313" key="5">
    <source>
        <dbReference type="Proteomes" id="UP000199729"/>
    </source>
</evidence>
<dbReference type="Gene3D" id="3.90.1150.10">
    <property type="entry name" value="Aspartate Aminotransferase, domain 1"/>
    <property type="match status" value="1"/>
</dbReference>
<evidence type="ECO:0000256" key="1">
    <source>
        <dbReference type="ARBA" id="ARBA00001933"/>
    </source>
</evidence>
<evidence type="ECO:0000256" key="2">
    <source>
        <dbReference type="ARBA" id="ARBA00022898"/>
    </source>
</evidence>
<keyword evidence="2 3" id="KW-0663">Pyridoxal phosphate</keyword>
<gene>
    <name evidence="4" type="ORF">VITFI_CDS1684</name>
</gene>
<dbReference type="AlphaFoldDB" id="A0A221KEI9"/>
<dbReference type="InterPro" id="IPR015424">
    <property type="entry name" value="PyrdxlP-dep_Trfase"/>
</dbReference>
<comment type="cofactor">
    <cofactor evidence="1">
        <name>pyridoxal 5'-phosphate</name>
        <dbReference type="ChEBI" id="CHEBI:597326"/>
    </cofactor>
</comment>
<dbReference type="Pfam" id="PF00202">
    <property type="entry name" value="Aminotran_3"/>
    <property type="match status" value="1"/>
</dbReference>
<reference evidence="4 5" key="1">
    <citation type="submission" date="2017-07" db="EMBL/GenBank/DDBJ databases">
        <title>Complete Genome Sequence of the cosmetic ferment Vitreoscilla filiformis (ATCC15551).</title>
        <authorList>
            <person name="Contreras S."/>
            <person name="Sagory-Zalkind P."/>
            <person name="Blanquart H."/>
            <person name="Iltis A."/>
            <person name="Morand S.C."/>
        </authorList>
    </citation>
    <scope>NUCLEOTIDE SEQUENCE [LARGE SCALE GENOMIC DNA]</scope>
    <source>
        <strain evidence="4 5">ATCC 15551</strain>
    </source>
</reference>
<dbReference type="GO" id="GO:0008483">
    <property type="term" value="F:transaminase activity"/>
    <property type="evidence" value="ECO:0007669"/>
    <property type="project" value="UniProtKB-KW"/>
</dbReference>
<dbReference type="GO" id="GO:0030170">
    <property type="term" value="F:pyridoxal phosphate binding"/>
    <property type="evidence" value="ECO:0007669"/>
    <property type="project" value="InterPro"/>
</dbReference>
<dbReference type="PANTHER" id="PTHR43713">
    <property type="entry name" value="GLUTAMATE-1-SEMIALDEHYDE 2,1-AMINOMUTASE"/>
    <property type="match status" value="1"/>
</dbReference>
<dbReference type="Gene3D" id="3.40.640.10">
    <property type="entry name" value="Type I PLP-dependent aspartate aminotransferase-like (Major domain)"/>
    <property type="match status" value="1"/>
</dbReference>
<dbReference type="NCBIfam" id="NF005453">
    <property type="entry name" value="PRK07046.1"/>
    <property type="match status" value="1"/>
</dbReference>
<evidence type="ECO:0000256" key="3">
    <source>
        <dbReference type="RuleBase" id="RU003560"/>
    </source>
</evidence>
<protein>
    <submittedName>
        <fullName evidence="4">Aminotransferase</fullName>
    </submittedName>
</protein>
<proteinExistence type="inferred from homology"/>